<gene>
    <name evidence="1" type="ORF">FSB_LOCUS21647</name>
</gene>
<protein>
    <submittedName>
        <fullName evidence="1">Uncharacterized protein</fullName>
    </submittedName>
</protein>
<accession>A0A2N9G2Z2</accession>
<evidence type="ECO:0000313" key="1">
    <source>
        <dbReference type="EMBL" id="SPC93765.1"/>
    </source>
</evidence>
<proteinExistence type="predicted"/>
<sequence length="117" mass="12930">MRKPDIEKKGLAELAREVGLDIKQPIGKCPDWKAEVFSDEEIKYAMHNAYTSYVIGNKLYGMYPTSGLGHINNSDVSVHATSALRPLACGAIWVWRFDSGANSLQVVVVDLGEFVVM</sequence>
<name>A0A2N9G2Z2_FAGSY</name>
<organism evidence="1">
    <name type="scientific">Fagus sylvatica</name>
    <name type="common">Beechnut</name>
    <dbReference type="NCBI Taxonomy" id="28930"/>
    <lineage>
        <taxon>Eukaryota</taxon>
        <taxon>Viridiplantae</taxon>
        <taxon>Streptophyta</taxon>
        <taxon>Embryophyta</taxon>
        <taxon>Tracheophyta</taxon>
        <taxon>Spermatophyta</taxon>
        <taxon>Magnoliopsida</taxon>
        <taxon>eudicotyledons</taxon>
        <taxon>Gunneridae</taxon>
        <taxon>Pentapetalae</taxon>
        <taxon>rosids</taxon>
        <taxon>fabids</taxon>
        <taxon>Fagales</taxon>
        <taxon>Fagaceae</taxon>
        <taxon>Fagus</taxon>
    </lineage>
</organism>
<dbReference type="GO" id="GO:0003676">
    <property type="term" value="F:nucleic acid binding"/>
    <property type="evidence" value="ECO:0007669"/>
    <property type="project" value="InterPro"/>
</dbReference>
<dbReference type="AlphaFoldDB" id="A0A2N9G2Z2"/>
<reference evidence="1" key="1">
    <citation type="submission" date="2018-02" db="EMBL/GenBank/DDBJ databases">
        <authorList>
            <person name="Cohen D.B."/>
            <person name="Kent A.D."/>
        </authorList>
    </citation>
    <scope>NUCLEOTIDE SEQUENCE</scope>
</reference>
<dbReference type="Gene3D" id="3.30.420.10">
    <property type="entry name" value="Ribonuclease H-like superfamily/Ribonuclease H"/>
    <property type="match status" value="1"/>
</dbReference>
<dbReference type="InterPro" id="IPR036397">
    <property type="entry name" value="RNaseH_sf"/>
</dbReference>
<dbReference type="EMBL" id="OIVN01001424">
    <property type="protein sequence ID" value="SPC93765.1"/>
    <property type="molecule type" value="Genomic_DNA"/>
</dbReference>